<dbReference type="InterPro" id="IPR018319">
    <property type="entry name" value="SelA-like"/>
</dbReference>
<comment type="similarity">
    <text evidence="7 8">Belongs to the SelA family.</text>
</comment>
<proteinExistence type="inferred from homology"/>
<dbReference type="Gene3D" id="3.90.1150.180">
    <property type="match status" value="1"/>
</dbReference>
<keyword evidence="3 8" id="KW-0808">Transferase</keyword>
<feature type="modified residue" description="N6-(pyridoxal phosphate)lysine" evidence="8 9">
    <location>
        <position position="299"/>
    </location>
</feature>
<dbReference type="Pfam" id="PF03841">
    <property type="entry name" value="SelA"/>
    <property type="match status" value="1"/>
</dbReference>
<dbReference type="InterPro" id="IPR025862">
    <property type="entry name" value="SelA_trans_N_dom"/>
</dbReference>
<feature type="domain" description="L-seryl-tRNA selenium transferase N-terminal" evidence="10">
    <location>
        <begin position="9"/>
        <end position="48"/>
    </location>
</feature>
<dbReference type="InterPro" id="IPR004534">
    <property type="entry name" value="SelA_trans"/>
</dbReference>
<sequence length="471" mass="50859">MELDRARLLRQIPAVDDLLRAPALAPHVASMSRPHAVEIIRRFLTACREQLLSLPLEALPPQLDLVALESQAAQALRRPHLPSITRVINASGVVIHTNLGRSPLAAAARNHILAAAAGYTNLEYDLKEGKRGSRQVHLEKLVTELTGAPACLVVNNNAAGVFLALNALAVGREVIISRGQLVEIGGSFRMPDIMAASGAILREVGTTNKTYLTDYEKAITSQTAMLAKVHPSNFRLTGFTQEVALPDLVALGRRYGLFVMEDLGSGCLVDLSCYGLEREPTVQEAVASGADLVLFSGDKLLGGPQAGLILGNTGIVQRLKQHPLTRALRPDKLTLAGLEATLRLYLNEAEAVAGIPTLRMLAMPLAEADRLAKSLARTIKRRWPGRFQVAVQDHISRSGGGALPMVPIPSRALALELPPLAPHQLEERLRAGSPPVIARLEHDRLLLDVRTILPEDYPALLSVLDSLLMQT</sequence>
<dbReference type="EMBL" id="DTGR01000064">
    <property type="protein sequence ID" value="HHS28868.1"/>
    <property type="molecule type" value="Genomic_DNA"/>
</dbReference>
<dbReference type="Pfam" id="PF12390">
    <property type="entry name" value="Se-cys_synth_N"/>
    <property type="match status" value="1"/>
</dbReference>
<keyword evidence="6 8" id="KW-0711">Selenium</keyword>
<evidence type="ECO:0000256" key="4">
    <source>
        <dbReference type="ARBA" id="ARBA00022898"/>
    </source>
</evidence>
<dbReference type="NCBIfam" id="TIGR00474">
    <property type="entry name" value="selA"/>
    <property type="match status" value="1"/>
</dbReference>
<evidence type="ECO:0000259" key="10">
    <source>
        <dbReference type="Pfam" id="PF12390"/>
    </source>
</evidence>
<dbReference type="EC" id="2.9.1.1" evidence="8"/>
<evidence type="ECO:0000256" key="6">
    <source>
        <dbReference type="ARBA" id="ARBA00023266"/>
    </source>
</evidence>
<dbReference type="GO" id="GO:0005737">
    <property type="term" value="C:cytoplasm"/>
    <property type="evidence" value="ECO:0007669"/>
    <property type="project" value="UniProtKB-SubCell"/>
</dbReference>
<dbReference type="SUPFAM" id="SSF53383">
    <property type="entry name" value="PLP-dependent transferases"/>
    <property type="match status" value="1"/>
</dbReference>
<evidence type="ECO:0000313" key="11">
    <source>
        <dbReference type="EMBL" id="HHS28868.1"/>
    </source>
</evidence>
<keyword evidence="4 8" id="KW-0663">Pyridoxal phosphate</keyword>
<evidence type="ECO:0000256" key="5">
    <source>
        <dbReference type="ARBA" id="ARBA00022917"/>
    </source>
</evidence>
<dbReference type="PANTHER" id="PTHR32328:SF0">
    <property type="entry name" value="L-SERYL-TRNA(SEC) SELENIUM TRANSFERASE"/>
    <property type="match status" value="1"/>
</dbReference>
<dbReference type="UniPathway" id="UPA00906">
    <property type="reaction ID" value="UER00896"/>
</dbReference>
<comment type="function">
    <text evidence="8">Converts seryl-tRNA(Sec) to selenocysteinyl-tRNA(Sec) required for selenoprotein biosynthesis.</text>
</comment>
<reference evidence="11" key="1">
    <citation type="journal article" date="2020" name="mSystems">
        <title>Genome- and Community-Level Interaction Insights into Carbon Utilization and Element Cycling Functions of Hydrothermarchaeota in Hydrothermal Sediment.</title>
        <authorList>
            <person name="Zhou Z."/>
            <person name="Liu Y."/>
            <person name="Xu W."/>
            <person name="Pan J."/>
            <person name="Luo Z.H."/>
            <person name="Li M."/>
        </authorList>
    </citation>
    <scope>NUCLEOTIDE SEQUENCE [LARGE SCALE GENOMIC DNA]</scope>
    <source>
        <strain evidence="11">SpSt-767</strain>
    </source>
</reference>
<protein>
    <recommendedName>
        <fullName evidence="8">L-seryl-tRNA(Sec) selenium transferase</fullName>
        <ecNumber evidence="8">2.9.1.1</ecNumber>
    </recommendedName>
    <alternativeName>
        <fullName evidence="8">Selenocysteine synthase</fullName>
        <shortName evidence="8">Sec synthase</shortName>
    </alternativeName>
    <alternativeName>
        <fullName evidence="8">Selenocysteinyl-tRNA(Sec) synthase</fullName>
    </alternativeName>
</protein>
<accession>A0A7V6DP49</accession>
<comment type="pathway">
    <text evidence="8">Aminoacyl-tRNA biosynthesis; selenocysteinyl-tRNA(Sec) biosynthesis; selenocysteinyl-tRNA(Sec) from L-seryl-tRNA(Sec) (bacterial route): step 1/1.</text>
</comment>
<keyword evidence="2 8" id="KW-0963">Cytoplasm</keyword>
<evidence type="ECO:0000256" key="3">
    <source>
        <dbReference type="ARBA" id="ARBA00022679"/>
    </source>
</evidence>
<evidence type="ECO:0000256" key="1">
    <source>
        <dbReference type="ARBA" id="ARBA00001933"/>
    </source>
</evidence>
<dbReference type="Gene3D" id="3.40.640.10">
    <property type="entry name" value="Type I PLP-dependent aspartate aminotransferase-like (Major domain)"/>
    <property type="match status" value="1"/>
</dbReference>
<dbReference type="InterPro" id="IPR015421">
    <property type="entry name" value="PyrdxlP-dep_Trfase_major"/>
</dbReference>
<dbReference type="GO" id="GO:0004125">
    <property type="term" value="F:L-seryl-tRNA(Sec) selenium transferase activity"/>
    <property type="evidence" value="ECO:0007669"/>
    <property type="project" value="UniProtKB-UniRule"/>
</dbReference>
<dbReference type="GO" id="GO:0001514">
    <property type="term" value="P:selenocysteine incorporation"/>
    <property type="evidence" value="ECO:0007669"/>
    <property type="project" value="UniProtKB-UniRule"/>
</dbReference>
<name>A0A7V6DP49_9BACT</name>
<organism evidence="11">
    <name type="scientific">Desulfobacca acetoxidans</name>
    <dbReference type="NCBI Taxonomy" id="60893"/>
    <lineage>
        <taxon>Bacteria</taxon>
        <taxon>Pseudomonadati</taxon>
        <taxon>Thermodesulfobacteriota</taxon>
        <taxon>Desulfobaccia</taxon>
        <taxon>Desulfobaccales</taxon>
        <taxon>Desulfobaccaceae</taxon>
        <taxon>Desulfobacca</taxon>
    </lineage>
</organism>
<comment type="catalytic activity">
    <reaction evidence="8">
        <text>L-seryl-tRNA(Sec) + selenophosphate + H(+) = L-selenocysteinyl-tRNA(Sec) + phosphate</text>
        <dbReference type="Rhea" id="RHEA:22728"/>
        <dbReference type="Rhea" id="RHEA-COMP:9742"/>
        <dbReference type="Rhea" id="RHEA-COMP:9743"/>
        <dbReference type="ChEBI" id="CHEBI:15378"/>
        <dbReference type="ChEBI" id="CHEBI:16144"/>
        <dbReference type="ChEBI" id="CHEBI:43474"/>
        <dbReference type="ChEBI" id="CHEBI:78533"/>
        <dbReference type="ChEBI" id="CHEBI:78573"/>
        <dbReference type="EC" id="2.9.1.1"/>
    </reaction>
</comment>
<gene>
    <name evidence="8" type="primary">selA</name>
    <name evidence="11" type="ORF">ENV52_04120</name>
</gene>
<dbReference type="InterPro" id="IPR015424">
    <property type="entry name" value="PyrdxlP-dep_Trfase"/>
</dbReference>
<evidence type="ECO:0000256" key="2">
    <source>
        <dbReference type="ARBA" id="ARBA00022490"/>
    </source>
</evidence>
<comment type="subcellular location">
    <subcellularLocation>
        <location evidence="8">Cytoplasm</location>
    </subcellularLocation>
</comment>
<dbReference type="PANTHER" id="PTHR32328">
    <property type="entry name" value="L-SERYL-TRNA(SEC) SELENIUM TRANSFERASE"/>
    <property type="match status" value="1"/>
</dbReference>
<evidence type="ECO:0000256" key="8">
    <source>
        <dbReference type="HAMAP-Rule" id="MF_00423"/>
    </source>
</evidence>
<keyword evidence="5 8" id="KW-0648">Protein biosynthesis</keyword>
<evidence type="ECO:0000256" key="9">
    <source>
        <dbReference type="PIRSR" id="PIRSR618319-50"/>
    </source>
</evidence>
<comment type="cofactor">
    <cofactor evidence="1 8 9">
        <name>pyridoxal 5'-phosphate</name>
        <dbReference type="ChEBI" id="CHEBI:597326"/>
    </cofactor>
</comment>
<dbReference type="GO" id="GO:0001717">
    <property type="term" value="P:conversion of seryl-tRNAsec to selenocys-tRNAsec"/>
    <property type="evidence" value="ECO:0007669"/>
    <property type="project" value="UniProtKB-UniRule"/>
</dbReference>
<evidence type="ECO:0000256" key="7">
    <source>
        <dbReference type="ARBA" id="ARBA00044507"/>
    </source>
</evidence>
<dbReference type="HAMAP" id="MF_00423">
    <property type="entry name" value="SelA"/>
    <property type="match status" value="1"/>
</dbReference>
<comment type="caution">
    <text evidence="11">The sequence shown here is derived from an EMBL/GenBank/DDBJ whole genome shotgun (WGS) entry which is preliminary data.</text>
</comment>
<dbReference type="AlphaFoldDB" id="A0A7V6DP49"/>